<feature type="transmembrane region" description="Helical" evidence="7">
    <location>
        <begin position="358"/>
        <end position="374"/>
    </location>
</feature>
<feature type="transmembrane region" description="Helical" evidence="7">
    <location>
        <begin position="170"/>
        <end position="190"/>
    </location>
</feature>
<feature type="transmembrane region" description="Helical" evidence="7">
    <location>
        <begin position="440"/>
        <end position="460"/>
    </location>
</feature>
<keyword evidence="6 7" id="KW-0472">Membrane</keyword>
<sequence>MAEKRTTLNNFAYRIIETFGIQAIQLIISIVLARLLIPENYGVVAIASTIVTILTSVVQSSFNAPLVQKRELTKIDLTSSFYVMLAIAGTLYFILFAGAPTIADVYGMPDLALVIRVLGLVLIIGSWNSIQMALVYRNLKFRASMLINVVGIIVQGIVGIGMAYKGFGVWSLVSSQITYQIVIGILYGIYNKWIPGICFSIQSIKDIWKIGIPLCGAELLTIVSSNVYPMIIGLRYTKAELGLYQKGNSVPTTIVNGVVTACSTVFFSMMSRVQDDYDNLKQLLRNGVAITSYLIVPIALGLLGISKDFITVVLGENWLNAIPLMQIACLTLSLYPLRIRTQAIKAIGKANQSFFTNAAYAAASNGLLLIFVFVSLRAAIFSMFLAEVVFAITTGFYISKDFGYTFDEQIRDVASSYISGALMAVIVLCVGEMFSAITLWSLLIKVLAGVVSYILISLIAKPKPVRLVLSYLRIGNR</sequence>
<evidence type="ECO:0000256" key="6">
    <source>
        <dbReference type="ARBA" id="ARBA00023136"/>
    </source>
</evidence>
<dbReference type="RefSeq" id="WP_117473281.1">
    <property type="nucleotide sequence ID" value="NZ_WMZL01000030.1"/>
</dbReference>
<feature type="transmembrane region" description="Helical" evidence="7">
    <location>
        <begin position="146"/>
        <end position="164"/>
    </location>
</feature>
<dbReference type="PANTHER" id="PTHR30250:SF10">
    <property type="entry name" value="LIPOPOLYSACCHARIDE BIOSYNTHESIS PROTEIN WZXC"/>
    <property type="match status" value="1"/>
</dbReference>
<comment type="similarity">
    <text evidence="2">Belongs to the polysaccharide synthase family.</text>
</comment>
<evidence type="ECO:0000256" key="1">
    <source>
        <dbReference type="ARBA" id="ARBA00004651"/>
    </source>
</evidence>
<dbReference type="PANTHER" id="PTHR30250">
    <property type="entry name" value="PST FAMILY PREDICTED COLANIC ACID TRANSPORTER"/>
    <property type="match status" value="1"/>
</dbReference>
<reference evidence="10 11" key="1">
    <citation type="journal article" date="2019" name="Nat. Med.">
        <title>A library of human gut bacterial isolates paired with longitudinal multiomics data enables mechanistic microbiome research.</title>
        <authorList>
            <person name="Poyet M."/>
            <person name="Groussin M."/>
            <person name="Gibbons S.M."/>
            <person name="Avila-Pacheco J."/>
            <person name="Jiang X."/>
            <person name="Kearney S.M."/>
            <person name="Perrotta A.R."/>
            <person name="Berdy B."/>
            <person name="Zhao S."/>
            <person name="Lieberman T.D."/>
            <person name="Swanson P.K."/>
            <person name="Smith M."/>
            <person name="Roesemann S."/>
            <person name="Alexander J.E."/>
            <person name="Rich S.A."/>
            <person name="Livny J."/>
            <person name="Vlamakis H."/>
            <person name="Clish C."/>
            <person name="Bullock K."/>
            <person name="Deik A."/>
            <person name="Scott J."/>
            <person name="Pierce K.A."/>
            <person name="Xavier R.J."/>
            <person name="Alm E.J."/>
        </authorList>
    </citation>
    <scope>NUCLEOTIDE SEQUENCE [LARGE SCALE GENOMIC DNA]</scope>
    <source>
        <strain evidence="8 11">BIOML-A4</strain>
        <strain evidence="9 10">BIOML-A7</strain>
    </source>
</reference>
<evidence type="ECO:0000256" key="4">
    <source>
        <dbReference type="ARBA" id="ARBA00022692"/>
    </source>
</evidence>
<dbReference type="CDD" id="cd13127">
    <property type="entry name" value="MATE_tuaB_like"/>
    <property type="match status" value="1"/>
</dbReference>
<proteinExistence type="inferred from homology"/>
<feature type="transmembrane region" description="Helical" evidence="7">
    <location>
        <begin position="79"/>
        <end position="99"/>
    </location>
</feature>
<evidence type="ECO:0000313" key="9">
    <source>
        <dbReference type="EMBL" id="MTS53148.1"/>
    </source>
</evidence>
<feature type="transmembrane region" description="Helical" evidence="7">
    <location>
        <begin position="318"/>
        <end position="337"/>
    </location>
</feature>
<protein>
    <submittedName>
        <fullName evidence="8">Oligosaccharide flippase family protein</fullName>
    </submittedName>
</protein>
<dbReference type="Proteomes" id="UP000472755">
    <property type="component" value="Unassembled WGS sequence"/>
</dbReference>
<dbReference type="EMBL" id="WMZR01000037">
    <property type="protein sequence ID" value="MTS53148.1"/>
    <property type="molecule type" value="Genomic_DNA"/>
</dbReference>
<comment type="caution">
    <text evidence="8">The sequence shown here is derived from an EMBL/GenBank/DDBJ whole genome shotgun (WGS) entry which is preliminary data.</text>
</comment>
<feature type="transmembrane region" description="Helical" evidence="7">
    <location>
        <begin position="210"/>
        <end position="234"/>
    </location>
</feature>
<evidence type="ECO:0000256" key="3">
    <source>
        <dbReference type="ARBA" id="ARBA00022475"/>
    </source>
</evidence>
<evidence type="ECO:0000313" key="11">
    <source>
        <dbReference type="Proteomes" id="UP000472755"/>
    </source>
</evidence>
<feature type="transmembrane region" description="Helical" evidence="7">
    <location>
        <begin position="43"/>
        <end position="67"/>
    </location>
</feature>
<name>A0A6I3QQU7_9FIRM</name>
<keyword evidence="5 7" id="KW-1133">Transmembrane helix</keyword>
<dbReference type="EMBL" id="WMZU01000035">
    <property type="protein sequence ID" value="MTS28722.1"/>
    <property type="molecule type" value="Genomic_DNA"/>
</dbReference>
<evidence type="ECO:0000256" key="2">
    <source>
        <dbReference type="ARBA" id="ARBA00007430"/>
    </source>
</evidence>
<feature type="transmembrane region" description="Helical" evidence="7">
    <location>
        <begin position="12"/>
        <end position="37"/>
    </location>
</feature>
<gene>
    <name evidence="9" type="ORF">GMD52_16655</name>
    <name evidence="8" type="ORF">GMD59_15720</name>
</gene>
<feature type="transmembrane region" description="Helical" evidence="7">
    <location>
        <begin position="111"/>
        <end position="134"/>
    </location>
</feature>
<feature type="transmembrane region" description="Helical" evidence="7">
    <location>
        <begin position="283"/>
        <end position="306"/>
    </location>
</feature>
<evidence type="ECO:0000313" key="10">
    <source>
        <dbReference type="Proteomes" id="UP000449193"/>
    </source>
</evidence>
<dbReference type="Pfam" id="PF13440">
    <property type="entry name" value="Polysacc_synt_3"/>
    <property type="match status" value="1"/>
</dbReference>
<evidence type="ECO:0000256" key="7">
    <source>
        <dbReference type="SAM" id="Phobius"/>
    </source>
</evidence>
<feature type="transmembrane region" description="Helical" evidence="7">
    <location>
        <begin position="254"/>
        <end position="271"/>
    </location>
</feature>
<accession>A0A6I3QQU7</accession>
<feature type="transmembrane region" description="Helical" evidence="7">
    <location>
        <begin position="380"/>
        <end position="398"/>
    </location>
</feature>
<feature type="transmembrane region" description="Helical" evidence="7">
    <location>
        <begin position="410"/>
        <end position="434"/>
    </location>
</feature>
<keyword evidence="4 7" id="KW-0812">Transmembrane</keyword>
<evidence type="ECO:0000256" key="5">
    <source>
        <dbReference type="ARBA" id="ARBA00022989"/>
    </source>
</evidence>
<comment type="subcellular location">
    <subcellularLocation>
        <location evidence="1">Cell membrane</location>
        <topology evidence="1">Multi-pass membrane protein</topology>
    </subcellularLocation>
</comment>
<dbReference type="InterPro" id="IPR050833">
    <property type="entry name" value="Poly_Biosynth_Transport"/>
</dbReference>
<keyword evidence="3" id="KW-1003">Cell membrane</keyword>
<evidence type="ECO:0000313" key="8">
    <source>
        <dbReference type="EMBL" id="MTS28722.1"/>
    </source>
</evidence>
<dbReference type="GO" id="GO:0005886">
    <property type="term" value="C:plasma membrane"/>
    <property type="evidence" value="ECO:0007669"/>
    <property type="project" value="UniProtKB-SubCell"/>
</dbReference>
<organism evidence="8 11">
    <name type="scientific">Ruthenibacterium lactatiformans</name>
    <dbReference type="NCBI Taxonomy" id="1550024"/>
    <lineage>
        <taxon>Bacteria</taxon>
        <taxon>Bacillati</taxon>
        <taxon>Bacillota</taxon>
        <taxon>Clostridia</taxon>
        <taxon>Eubacteriales</taxon>
        <taxon>Oscillospiraceae</taxon>
        <taxon>Ruthenibacterium</taxon>
    </lineage>
</organism>
<dbReference type="Proteomes" id="UP000449193">
    <property type="component" value="Unassembled WGS sequence"/>
</dbReference>
<dbReference type="AlphaFoldDB" id="A0A6I3QQU7"/>